<sequence length="27" mass="3189">MIRRIQGVLLLRLYIYIGSGQFTVQHI</sequence>
<evidence type="ECO:0000313" key="1">
    <source>
        <dbReference type="EMBL" id="JAH27150.1"/>
    </source>
</evidence>
<protein>
    <submittedName>
        <fullName evidence="1">Uncharacterized protein</fullName>
    </submittedName>
</protein>
<name>A0A0E9RF80_ANGAN</name>
<reference evidence="1" key="2">
    <citation type="journal article" date="2015" name="Fish Shellfish Immunol.">
        <title>Early steps in the European eel (Anguilla anguilla)-Vibrio vulnificus interaction in the gills: Role of the RtxA13 toxin.</title>
        <authorList>
            <person name="Callol A."/>
            <person name="Pajuelo D."/>
            <person name="Ebbesson L."/>
            <person name="Teles M."/>
            <person name="MacKenzie S."/>
            <person name="Amaro C."/>
        </authorList>
    </citation>
    <scope>NUCLEOTIDE SEQUENCE</scope>
</reference>
<proteinExistence type="predicted"/>
<organism evidence="1">
    <name type="scientific">Anguilla anguilla</name>
    <name type="common">European freshwater eel</name>
    <name type="synonym">Muraena anguilla</name>
    <dbReference type="NCBI Taxonomy" id="7936"/>
    <lineage>
        <taxon>Eukaryota</taxon>
        <taxon>Metazoa</taxon>
        <taxon>Chordata</taxon>
        <taxon>Craniata</taxon>
        <taxon>Vertebrata</taxon>
        <taxon>Euteleostomi</taxon>
        <taxon>Actinopterygii</taxon>
        <taxon>Neopterygii</taxon>
        <taxon>Teleostei</taxon>
        <taxon>Anguilliformes</taxon>
        <taxon>Anguillidae</taxon>
        <taxon>Anguilla</taxon>
    </lineage>
</organism>
<accession>A0A0E9RF80</accession>
<dbReference type="EMBL" id="GBXM01081427">
    <property type="protein sequence ID" value="JAH27150.1"/>
    <property type="molecule type" value="Transcribed_RNA"/>
</dbReference>
<reference evidence="1" key="1">
    <citation type="submission" date="2014-11" db="EMBL/GenBank/DDBJ databases">
        <authorList>
            <person name="Amaro Gonzalez C."/>
        </authorList>
    </citation>
    <scope>NUCLEOTIDE SEQUENCE</scope>
</reference>
<dbReference type="AlphaFoldDB" id="A0A0E9RF80"/>